<dbReference type="Proteomes" id="UP001177260">
    <property type="component" value="Unassembled WGS sequence"/>
</dbReference>
<evidence type="ECO:0000313" key="1">
    <source>
        <dbReference type="EMBL" id="KAK1145382.1"/>
    </source>
</evidence>
<proteinExistence type="predicted"/>
<gene>
    <name evidence="1" type="primary">TPN1_2</name>
    <name evidence="1" type="ORF">N8T08_004257</name>
</gene>
<reference evidence="1 2" key="1">
    <citation type="journal article" date="2023" name="ACS Omega">
        <title>Identification of the Neoaspergillic Acid Biosynthesis Gene Cluster by Establishing an In Vitro CRISPR-Ribonucleoprotein Genetic System in Aspergillus melleus.</title>
        <authorList>
            <person name="Yuan B."/>
            <person name="Grau M.F."/>
            <person name="Murata R.M."/>
            <person name="Torok T."/>
            <person name="Venkateswaran K."/>
            <person name="Stajich J.E."/>
            <person name="Wang C.C.C."/>
        </authorList>
    </citation>
    <scope>NUCLEOTIDE SEQUENCE [LARGE SCALE GENOMIC DNA]</scope>
    <source>
        <strain evidence="1 2">IMV 1140</strain>
    </source>
</reference>
<protein>
    <submittedName>
        <fullName evidence="1">Vitamin B6 transporter</fullName>
    </submittedName>
</protein>
<sequence>MADPELGSDLQSPSKETKPKVITVEVPHEGAIVLLSKYRKYANTLTRVFGLETRGIERVGEDERHPPRPDDYTRMFLLWLNSSLTANNVIVGLYGPARYSLDWSNATMCAVLGGILGSMVVGFMSTWGPKSGHRTLVATRYFLGYYLSKVCCVLNVLTMLGYGMVNVILGGQVIFAVSDGHTAAPVGIIVVAVLTWFIATFGMHLFHFYTRYAWIVQLSILFVMVGCAGPIFNTTIAPSSEPPTTSNSNRLPFFSLCFASAITWAPSSADYFVYFSSTTSRWRMFLSVSTGMGLAMVMTTLLGIGLATGLSTNSSWLDASLTSQGSLLVTSFSPLHGFGSFCSVILILGMVSNNIPCTYSAGLNLQMLGRYGPRIPRPLRTTIEVIVYTACAVVAHDYLREIMENFLPLMSYWIVVWLVIVVEEGCLFRWGKTYNWDVVDDVHRLPMGLAAGVSFVVGCVGAVLGMSQSYFVGPIARSLSGDCDLGMWLALGLTAVCYPGLRLVELRMTGR</sequence>
<comment type="caution">
    <text evidence="1">The sequence shown here is derived from an EMBL/GenBank/DDBJ whole genome shotgun (WGS) entry which is preliminary data.</text>
</comment>
<accession>A0ACC3B569</accession>
<evidence type="ECO:0000313" key="2">
    <source>
        <dbReference type="Proteomes" id="UP001177260"/>
    </source>
</evidence>
<name>A0ACC3B569_9EURO</name>
<keyword evidence="2" id="KW-1185">Reference proteome</keyword>
<dbReference type="EMBL" id="JAOPJF010000024">
    <property type="protein sequence ID" value="KAK1145382.1"/>
    <property type="molecule type" value="Genomic_DNA"/>
</dbReference>
<organism evidence="1 2">
    <name type="scientific">Aspergillus melleus</name>
    <dbReference type="NCBI Taxonomy" id="138277"/>
    <lineage>
        <taxon>Eukaryota</taxon>
        <taxon>Fungi</taxon>
        <taxon>Dikarya</taxon>
        <taxon>Ascomycota</taxon>
        <taxon>Pezizomycotina</taxon>
        <taxon>Eurotiomycetes</taxon>
        <taxon>Eurotiomycetidae</taxon>
        <taxon>Eurotiales</taxon>
        <taxon>Aspergillaceae</taxon>
        <taxon>Aspergillus</taxon>
        <taxon>Aspergillus subgen. Circumdati</taxon>
    </lineage>
</organism>